<comment type="caution">
    <text evidence="6">The sequence shown here is derived from an EMBL/GenBank/DDBJ whole genome shotgun (WGS) entry which is preliminary data.</text>
</comment>
<dbReference type="InterPro" id="IPR005119">
    <property type="entry name" value="LysR_subst-bd"/>
</dbReference>
<dbReference type="Proteomes" id="UP000244940">
    <property type="component" value="Unassembled WGS sequence"/>
</dbReference>
<dbReference type="OrthoDB" id="9815174at2"/>
<organism evidence="6 7">
    <name type="scientific">Pararhodobacter marinus</name>
    <dbReference type="NCBI Taxonomy" id="2184063"/>
    <lineage>
        <taxon>Bacteria</taxon>
        <taxon>Pseudomonadati</taxon>
        <taxon>Pseudomonadota</taxon>
        <taxon>Alphaproteobacteria</taxon>
        <taxon>Rhodobacterales</taxon>
        <taxon>Paracoccaceae</taxon>
        <taxon>Pararhodobacter</taxon>
    </lineage>
</organism>
<dbReference type="Gene3D" id="1.10.10.10">
    <property type="entry name" value="Winged helix-like DNA-binding domain superfamily/Winged helix DNA-binding domain"/>
    <property type="match status" value="1"/>
</dbReference>
<dbReference type="Gene3D" id="3.40.190.290">
    <property type="match status" value="1"/>
</dbReference>
<dbReference type="SUPFAM" id="SSF53850">
    <property type="entry name" value="Periplasmic binding protein-like II"/>
    <property type="match status" value="1"/>
</dbReference>
<dbReference type="InterPro" id="IPR000847">
    <property type="entry name" value="LysR_HTH_N"/>
</dbReference>
<dbReference type="Pfam" id="PF00126">
    <property type="entry name" value="HTH_1"/>
    <property type="match status" value="1"/>
</dbReference>
<accession>A0A2U2CFY7</accession>
<dbReference type="PANTHER" id="PTHR30126">
    <property type="entry name" value="HTH-TYPE TRANSCRIPTIONAL REGULATOR"/>
    <property type="match status" value="1"/>
</dbReference>
<keyword evidence="2" id="KW-0805">Transcription regulation</keyword>
<gene>
    <name evidence="6" type="ORF">C4N9_03215</name>
</gene>
<dbReference type="FunFam" id="1.10.10.10:FF:000001">
    <property type="entry name" value="LysR family transcriptional regulator"/>
    <property type="match status" value="1"/>
</dbReference>
<protein>
    <submittedName>
        <fullName evidence="6">LysR family transcriptional regulator</fullName>
    </submittedName>
</protein>
<dbReference type="InterPro" id="IPR036388">
    <property type="entry name" value="WH-like_DNA-bd_sf"/>
</dbReference>
<comment type="similarity">
    <text evidence="1">Belongs to the LysR transcriptional regulatory family.</text>
</comment>
<dbReference type="PROSITE" id="PS50931">
    <property type="entry name" value="HTH_LYSR"/>
    <property type="match status" value="1"/>
</dbReference>
<reference evidence="6 7" key="1">
    <citation type="submission" date="2018-05" db="EMBL/GenBank/DDBJ databases">
        <title>Pararhodobacter marina sp. nov., isolated from deep-sea water of the Indian Ocean.</title>
        <authorList>
            <person name="Lai Q.Sr."/>
            <person name="Liu X."/>
            <person name="Shao Z."/>
        </authorList>
    </citation>
    <scope>NUCLEOTIDE SEQUENCE [LARGE SCALE GENOMIC DNA]</scope>
    <source>
        <strain evidence="6 7">CIC4N-9</strain>
    </source>
</reference>
<dbReference type="SUPFAM" id="SSF46785">
    <property type="entry name" value="Winged helix' DNA-binding domain"/>
    <property type="match status" value="1"/>
</dbReference>
<dbReference type="Pfam" id="PF03466">
    <property type="entry name" value="LysR_substrate"/>
    <property type="match status" value="1"/>
</dbReference>
<evidence type="ECO:0000256" key="4">
    <source>
        <dbReference type="ARBA" id="ARBA00023163"/>
    </source>
</evidence>
<evidence type="ECO:0000313" key="7">
    <source>
        <dbReference type="Proteomes" id="UP000244940"/>
    </source>
</evidence>
<evidence type="ECO:0000256" key="2">
    <source>
        <dbReference type="ARBA" id="ARBA00023015"/>
    </source>
</evidence>
<keyword evidence="7" id="KW-1185">Reference proteome</keyword>
<evidence type="ECO:0000313" key="6">
    <source>
        <dbReference type="EMBL" id="PWE30780.1"/>
    </source>
</evidence>
<sequence length="294" mass="32028">MDLATLSVFRAVAREQSVTRAAALLGRAPSNVTTRIQQLETELGTALFHRHRNRLSLSDKGRLFLEYAERILALEDEARQRLDPATPRGTLRIGSMESTLASRLGAPLARFARDWPDVTLDLTSGPSRPLIDAVTAGRIDAALVAFAPGDDPSEAGDLEAIPIYRETLLLMLPPDHPDMRDPALLRPRTLAAFAPGCTYRALAEDWLATEGGPPVRVHEVPSYHAMFACTAAGACLSVMPESVVALMPDRAALRTRPLMSVDTCLINRRGFDTAAFSAFRERLLEGADFTADQP</sequence>
<dbReference type="GeneID" id="94363890"/>
<feature type="domain" description="HTH lysR-type" evidence="5">
    <location>
        <begin position="1"/>
        <end position="58"/>
    </location>
</feature>
<keyword evidence="3" id="KW-0238">DNA-binding</keyword>
<dbReference type="GO" id="GO:0000976">
    <property type="term" value="F:transcription cis-regulatory region binding"/>
    <property type="evidence" value="ECO:0007669"/>
    <property type="project" value="TreeGrafter"/>
</dbReference>
<dbReference type="AlphaFoldDB" id="A0A2U2CFY7"/>
<evidence type="ECO:0000259" key="5">
    <source>
        <dbReference type="PROSITE" id="PS50931"/>
    </source>
</evidence>
<dbReference type="PANTHER" id="PTHR30126:SF40">
    <property type="entry name" value="HTH-TYPE TRANSCRIPTIONAL REGULATOR GLTR"/>
    <property type="match status" value="1"/>
</dbReference>
<name>A0A2U2CFY7_9RHOB</name>
<evidence type="ECO:0000256" key="1">
    <source>
        <dbReference type="ARBA" id="ARBA00009437"/>
    </source>
</evidence>
<dbReference type="GO" id="GO:0003700">
    <property type="term" value="F:DNA-binding transcription factor activity"/>
    <property type="evidence" value="ECO:0007669"/>
    <property type="project" value="InterPro"/>
</dbReference>
<proteinExistence type="inferred from homology"/>
<dbReference type="RefSeq" id="WP_109531858.1">
    <property type="nucleotide sequence ID" value="NZ_QEYD01000002.1"/>
</dbReference>
<evidence type="ECO:0000256" key="3">
    <source>
        <dbReference type="ARBA" id="ARBA00023125"/>
    </source>
</evidence>
<keyword evidence="4" id="KW-0804">Transcription</keyword>
<dbReference type="InterPro" id="IPR036390">
    <property type="entry name" value="WH_DNA-bd_sf"/>
</dbReference>
<dbReference type="EMBL" id="QEYD01000002">
    <property type="protein sequence ID" value="PWE30780.1"/>
    <property type="molecule type" value="Genomic_DNA"/>
</dbReference>